<dbReference type="InterPro" id="IPR026444">
    <property type="entry name" value="Secre_tail"/>
</dbReference>
<sequence length="57" mass="6481">MSPLHITTVHLYTISGKQLKSYHSNLETISVNNFSAGMYSVHIDSEKGREIKKVVKY</sequence>
<evidence type="ECO:0000259" key="2">
    <source>
        <dbReference type="Pfam" id="PF18962"/>
    </source>
</evidence>
<keyword evidence="4" id="KW-1185">Reference proteome</keyword>
<accession>A0ABV5F638</accession>
<dbReference type="Pfam" id="PF18962">
    <property type="entry name" value="Por_Secre_tail"/>
    <property type="match status" value="1"/>
</dbReference>
<evidence type="ECO:0000313" key="3">
    <source>
        <dbReference type="EMBL" id="MFB9054608.1"/>
    </source>
</evidence>
<keyword evidence="1" id="KW-0732">Signal</keyword>
<dbReference type="RefSeq" id="WP_382384249.1">
    <property type="nucleotide sequence ID" value="NZ_JBHMEZ010000021.1"/>
</dbReference>
<name>A0ABV5F638_9FLAO</name>
<proteinExistence type="predicted"/>
<feature type="domain" description="Secretion system C-terminal sorting" evidence="2">
    <location>
        <begin position="7"/>
        <end position="55"/>
    </location>
</feature>
<reference evidence="3 4" key="1">
    <citation type="submission" date="2024-09" db="EMBL/GenBank/DDBJ databases">
        <authorList>
            <person name="Sun Q."/>
            <person name="Mori K."/>
        </authorList>
    </citation>
    <scope>NUCLEOTIDE SEQUENCE [LARGE SCALE GENOMIC DNA]</scope>
    <source>
        <strain evidence="3 4">CECT 8286</strain>
    </source>
</reference>
<evidence type="ECO:0000256" key="1">
    <source>
        <dbReference type="ARBA" id="ARBA00022729"/>
    </source>
</evidence>
<protein>
    <submittedName>
        <fullName evidence="3">T9SS type A sorting domain-containing protein</fullName>
    </submittedName>
</protein>
<organism evidence="3 4">
    <name type="scientific">Formosa undariae</name>
    <dbReference type="NCBI Taxonomy" id="1325436"/>
    <lineage>
        <taxon>Bacteria</taxon>
        <taxon>Pseudomonadati</taxon>
        <taxon>Bacteroidota</taxon>
        <taxon>Flavobacteriia</taxon>
        <taxon>Flavobacteriales</taxon>
        <taxon>Flavobacteriaceae</taxon>
        <taxon>Formosa</taxon>
    </lineage>
</organism>
<dbReference type="EMBL" id="JBHMEZ010000021">
    <property type="protein sequence ID" value="MFB9054608.1"/>
    <property type="molecule type" value="Genomic_DNA"/>
</dbReference>
<evidence type="ECO:0000313" key="4">
    <source>
        <dbReference type="Proteomes" id="UP001589605"/>
    </source>
</evidence>
<dbReference type="NCBIfam" id="TIGR04183">
    <property type="entry name" value="Por_Secre_tail"/>
    <property type="match status" value="1"/>
</dbReference>
<gene>
    <name evidence="3" type="ORF">ACFFVB_16085</name>
</gene>
<dbReference type="Proteomes" id="UP001589605">
    <property type="component" value="Unassembled WGS sequence"/>
</dbReference>
<comment type="caution">
    <text evidence="3">The sequence shown here is derived from an EMBL/GenBank/DDBJ whole genome shotgun (WGS) entry which is preliminary data.</text>
</comment>